<proteinExistence type="predicted"/>
<gene>
    <name evidence="1" type="ORF">GHYDROH2_24170</name>
</gene>
<dbReference type="PANTHER" id="PTHR37953">
    <property type="entry name" value="UPF0127 PROTEIN MJ1496"/>
    <property type="match status" value="1"/>
</dbReference>
<accession>A0A9W6G1R0</accession>
<dbReference type="Pfam" id="PF02643">
    <property type="entry name" value="DUF192"/>
    <property type="match status" value="1"/>
</dbReference>
<dbReference type="Gene3D" id="2.60.120.1140">
    <property type="entry name" value="Protein of unknown function DUF192"/>
    <property type="match status" value="1"/>
</dbReference>
<dbReference type="Proteomes" id="UP001144352">
    <property type="component" value="Unassembled WGS sequence"/>
</dbReference>
<organism evidence="1 2">
    <name type="scientific">Geobacter hydrogenophilus</name>
    <dbReference type="NCBI Taxonomy" id="40983"/>
    <lineage>
        <taxon>Bacteria</taxon>
        <taxon>Pseudomonadati</taxon>
        <taxon>Thermodesulfobacteriota</taxon>
        <taxon>Desulfuromonadia</taxon>
        <taxon>Geobacterales</taxon>
        <taxon>Geobacteraceae</taxon>
        <taxon>Geobacter</taxon>
    </lineage>
</organism>
<name>A0A9W6G1R0_9BACT</name>
<dbReference type="EMBL" id="BSDS01000002">
    <property type="protein sequence ID" value="GLI38916.1"/>
    <property type="molecule type" value="Genomic_DNA"/>
</dbReference>
<sequence length="115" mass="12427">MKAINKTTQTVLADDLAMADTPLKRLVGLLGKRHLPAGKGLLITPCKGVHTLGMRFAIDVLFLGKKMTVVALNKNMLPNRMSRVHMQAQCVLELPAGTVDLTNTKLGDPIAIEPD</sequence>
<dbReference type="AlphaFoldDB" id="A0A9W6G1R0"/>
<comment type="caution">
    <text evidence="1">The sequence shown here is derived from an EMBL/GenBank/DDBJ whole genome shotgun (WGS) entry which is preliminary data.</text>
</comment>
<reference evidence="1" key="1">
    <citation type="submission" date="2022-12" db="EMBL/GenBank/DDBJ databases">
        <title>Reference genome sequencing for broad-spectrum identification of bacterial and archaeal isolates by mass spectrometry.</title>
        <authorList>
            <person name="Sekiguchi Y."/>
            <person name="Tourlousse D.M."/>
        </authorList>
    </citation>
    <scope>NUCLEOTIDE SEQUENCE</scope>
    <source>
        <strain evidence="1">H2</strain>
    </source>
</reference>
<dbReference type="RefSeq" id="WP_214185439.1">
    <property type="nucleotide sequence ID" value="NZ_BSDS01000002.1"/>
</dbReference>
<dbReference type="PANTHER" id="PTHR37953:SF1">
    <property type="entry name" value="UPF0127 PROTEIN MJ1496"/>
    <property type="match status" value="1"/>
</dbReference>
<evidence type="ECO:0000313" key="1">
    <source>
        <dbReference type="EMBL" id="GLI38916.1"/>
    </source>
</evidence>
<evidence type="ECO:0000313" key="2">
    <source>
        <dbReference type="Proteomes" id="UP001144352"/>
    </source>
</evidence>
<keyword evidence="2" id="KW-1185">Reference proteome</keyword>
<evidence type="ECO:0008006" key="3">
    <source>
        <dbReference type="Google" id="ProtNLM"/>
    </source>
</evidence>
<dbReference type="InterPro" id="IPR003795">
    <property type="entry name" value="DUF192"/>
</dbReference>
<dbReference type="InterPro" id="IPR038695">
    <property type="entry name" value="Saro_0823-like_sf"/>
</dbReference>
<protein>
    <recommendedName>
        <fullName evidence="3">DUF192 domain-containing protein</fullName>
    </recommendedName>
</protein>